<evidence type="ECO:0000256" key="2">
    <source>
        <dbReference type="SAM" id="SignalP"/>
    </source>
</evidence>
<dbReference type="Proteomes" id="UP000235836">
    <property type="component" value="Unassembled WGS sequence"/>
</dbReference>
<feature type="chain" id="PRO_5038720070" evidence="2">
    <location>
        <begin position="26"/>
        <end position="102"/>
    </location>
</feature>
<accession>A0A2N6T2P6</accession>
<protein>
    <submittedName>
        <fullName evidence="3">Uncharacterized protein</fullName>
    </submittedName>
</protein>
<dbReference type="PROSITE" id="PS51257">
    <property type="entry name" value="PROKAR_LIPOPROTEIN"/>
    <property type="match status" value="1"/>
</dbReference>
<evidence type="ECO:0000256" key="1">
    <source>
        <dbReference type="SAM" id="MobiDB-lite"/>
    </source>
</evidence>
<feature type="region of interest" description="Disordered" evidence="1">
    <location>
        <begin position="31"/>
        <end position="58"/>
    </location>
</feature>
<keyword evidence="2" id="KW-0732">Signal</keyword>
<organism evidence="3 4">
    <name type="scientific">Corynebacterium tuscaniense</name>
    <dbReference type="NCBI Taxonomy" id="302449"/>
    <lineage>
        <taxon>Bacteria</taxon>
        <taxon>Bacillati</taxon>
        <taxon>Actinomycetota</taxon>
        <taxon>Actinomycetes</taxon>
        <taxon>Mycobacteriales</taxon>
        <taxon>Corynebacteriaceae</taxon>
        <taxon>Corynebacterium</taxon>
    </lineage>
</organism>
<evidence type="ECO:0000313" key="3">
    <source>
        <dbReference type="EMBL" id="PMC63571.1"/>
    </source>
</evidence>
<comment type="caution">
    <text evidence="3">The sequence shown here is derived from an EMBL/GenBank/DDBJ whole genome shotgun (WGS) entry which is preliminary data.</text>
</comment>
<dbReference type="AlphaFoldDB" id="A0A2N6T2P6"/>
<dbReference type="RefSeq" id="WP_102724530.1">
    <property type="nucleotide sequence ID" value="NZ_PNHG01000024.1"/>
</dbReference>
<feature type="compositionally biased region" description="Basic and acidic residues" evidence="1">
    <location>
        <begin position="31"/>
        <end position="42"/>
    </location>
</feature>
<proteinExistence type="predicted"/>
<dbReference type="EMBL" id="PNHG01000024">
    <property type="protein sequence ID" value="PMC63571.1"/>
    <property type="molecule type" value="Genomic_DNA"/>
</dbReference>
<evidence type="ECO:0000313" key="4">
    <source>
        <dbReference type="Proteomes" id="UP000235836"/>
    </source>
</evidence>
<feature type="signal peptide" evidence="2">
    <location>
        <begin position="1"/>
        <end position="25"/>
    </location>
</feature>
<sequence>MHKQITTVITAVATVCLLSSCTATGLFGQADQRHEATPKEEAPAPSAPDAGSEPTQTEVPAFHFASGDLILGDFDYEAIKDNLFNPCEEISEEEFAALGLRL</sequence>
<reference evidence="3 4" key="1">
    <citation type="submission" date="2017-09" db="EMBL/GenBank/DDBJ databases">
        <title>Bacterial strain isolated from the female urinary microbiota.</title>
        <authorList>
            <person name="Thomas-White K."/>
            <person name="Kumar N."/>
            <person name="Forster S."/>
            <person name="Putonti C."/>
            <person name="Lawley T."/>
            <person name="Wolfe A.J."/>
        </authorList>
    </citation>
    <scope>NUCLEOTIDE SEQUENCE [LARGE SCALE GENOMIC DNA]</scope>
    <source>
        <strain evidence="3 4">UMB0792</strain>
    </source>
</reference>
<gene>
    <name evidence="3" type="ORF">CJ203_10345</name>
</gene>
<name>A0A2N6T2P6_9CORY</name>
<keyword evidence="4" id="KW-1185">Reference proteome</keyword>